<name>B9JCL6_RHIR8</name>
<evidence type="ECO:0000313" key="2">
    <source>
        <dbReference type="Proteomes" id="UP000001600"/>
    </source>
</evidence>
<accession>B9JCL6</accession>
<gene>
    <name evidence="1" type="ordered locus">Arad_4409</name>
</gene>
<protein>
    <recommendedName>
        <fullName evidence="3">DUF4238 domain-containing protein</fullName>
    </recommendedName>
</protein>
<reference evidence="1 2" key="1">
    <citation type="journal article" date="2009" name="J. Bacteriol.">
        <title>Genome sequences of three Agrobacterium biovars help elucidate the evolution of multichromosome genomes in bacteria.</title>
        <authorList>
            <person name="Slater S.C."/>
            <person name="Goldman B.S."/>
            <person name="Goodner B."/>
            <person name="Setubal J.C."/>
            <person name="Farrand S.K."/>
            <person name="Nester E.W."/>
            <person name="Burr T.J."/>
            <person name="Banta L."/>
            <person name="Dickerman A.W."/>
            <person name="Paulsen I."/>
            <person name="Otten L."/>
            <person name="Suen G."/>
            <person name="Welch R."/>
            <person name="Almeida N.F."/>
            <person name="Arnold F."/>
            <person name="Burton O.T."/>
            <person name="Du Z."/>
            <person name="Ewing A."/>
            <person name="Godsy E."/>
            <person name="Heisel S."/>
            <person name="Houmiel K.L."/>
            <person name="Jhaveri J."/>
            <person name="Lu J."/>
            <person name="Miller N.M."/>
            <person name="Norton S."/>
            <person name="Chen Q."/>
            <person name="Phoolcharoen W."/>
            <person name="Ohlin V."/>
            <person name="Ondrusek D."/>
            <person name="Pride N."/>
            <person name="Stricklin S.L."/>
            <person name="Sun J."/>
            <person name="Wheeler C."/>
            <person name="Wilson L."/>
            <person name="Zhu H."/>
            <person name="Wood D.W."/>
        </authorList>
    </citation>
    <scope>NUCLEOTIDE SEQUENCE [LARGE SCALE GENOMIC DNA]</scope>
    <source>
        <strain evidence="2">K84 / ATCC BAA-868</strain>
    </source>
</reference>
<evidence type="ECO:0000313" key="1">
    <source>
        <dbReference type="EMBL" id="ACM28127.1"/>
    </source>
</evidence>
<dbReference type="eggNOG" id="ENOG50311U0">
    <property type="taxonomic scope" value="Bacteria"/>
</dbReference>
<dbReference type="EMBL" id="CP000628">
    <property type="protein sequence ID" value="ACM28127.1"/>
    <property type="molecule type" value="Genomic_DNA"/>
</dbReference>
<dbReference type="AlphaFoldDB" id="B9JCL6"/>
<sequence>MPQPANVTSRSREWDFADSTVRYCCAHPPRQCDSPRQTRMNDAALTNLLTACRIYAGGRVDARFNEAAQAFYASAKAQPKIVSRAARELRSLPPPGAAILANMLGTIAETGGSPERSGAAVWELYLAWLPQVHRGFSSRKPLSPRQQQLLEAFQLVGRSVVSHLAMMPEERRLAGENAGLMRQLQDLQDHTPGAAWVRQMFLCHSDELIVLHQPSGRGFRLRYENIANCCHLFTLIQAAFGEILPGGREPNRFIVDMARCVTLVEDGTDEAWWHYGAPVSQTSIAGEASVDSIPYIDGTQVILLSPAAAGAPLWDTSFFTPQLFAMPANVMIERELTAAESGEWLAKAGVPAGQGAGTQ</sequence>
<dbReference type="Proteomes" id="UP000001600">
    <property type="component" value="Chromosome 1"/>
</dbReference>
<dbReference type="STRING" id="311403.Arad_4409"/>
<dbReference type="HOGENOM" id="CLU_844345_0_0_5"/>
<organism evidence="1 2">
    <name type="scientific">Rhizobium rhizogenes (strain K84 / ATCC BAA-868)</name>
    <name type="common">Agrobacterium radiobacter</name>
    <dbReference type="NCBI Taxonomy" id="311403"/>
    <lineage>
        <taxon>Bacteria</taxon>
        <taxon>Pseudomonadati</taxon>
        <taxon>Pseudomonadota</taxon>
        <taxon>Alphaproteobacteria</taxon>
        <taxon>Hyphomicrobiales</taxon>
        <taxon>Rhizobiaceae</taxon>
        <taxon>Rhizobium/Agrobacterium group</taxon>
        <taxon>Rhizobium</taxon>
    </lineage>
</organism>
<dbReference type="KEGG" id="ara:Arad_4409"/>
<proteinExistence type="predicted"/>
<evidence type="ECO:0008006" key="3">
    <source>
        <dbReference type="Google" id="ProtNLM"/>
    </source>
</evidence>